<keyword evidence="1" id="KW-1133">Transmembrane helix</keyword>
<reference evidence="2 3" key="1">
    <citation type="submission" date="2019-11" db="EMBL/GenBank/DDBJ databases">
        <title>Genome sequences of 17 halophilic strains isolated from different environments.</title>
        <authorList>
            <person name="Furrow R.E."/>
        </authorList>
    </citation>
    <scope>NUCLEOTIDE SEQUENCE [LARGE SCALE GENOMIC DNA]</scope>
    <source>
        <strain evidence="2 3">22505_10_Sand</strain>
    </source>
</reference>
<protein>
    <submittedName>
        <fullName evidence="2">Uncharacterized protein</fullName>
    </submittedName>
</protein>
<dbReference type="Proteomes" id="UP000447393">
    <property type="component" value="Unassembled WGS sequence"/>
</dbReference>
<dbReference type="OrthoDB" id="2974641at2"/>
<evidence type="ECO:0000313" key="3">
    <source>
        <dbReference type="Proteomes" id="UP000447393"/>
    </source>
</evidence>
<evidence type="ECO:0000313" key="2">
    <source>
        <dbReference type="EMBL" id="MYL48346.1"/>
    </source>
</evidence>
<dbReference type="RefSeq" id="WP_160911816.1">
    <property type="nucleotide sequence ID" value="NZ_WMEZ01000001.1"/>
</dbReference>
<sequence length="64" mass="6969">MSLVKRLLVGGAMAFAMAVISLLLSYFNHDGVNKNHLIGMVLAGVIIGSWLVPSYIKKKSKDDH</sequence>
<gene>
    <name evidence="2" type="ORF">GLV98_02575</name>
</gene>
<feature type="transmembrane region" description="Helical" evidence="1">
    <location>
        <begin position="37"/>
        <end position="56"/>
    </location>
</feature>
<accession>A0A845E2C0</accession>
<dbReference type="EMBL" id="WMEZ01000001">
    <property type="protein sequence ID" value="MYL48346.1"/>
    <property type="molecule type" value="Genomic_DNA"/>
</dbReference>
<keyword evidence="1" id="KW-0472">Membrane</keyword>
<name>A0A845E2C0_9BACI</name>
<feature type="transmembrane region" description="Helical" evidence="1">
    <location>
        <begin position="7"/>
        <end position="25"/>
    </location>
</feature>
<keyword evidence="1" id="KW-0812">Transmembrane</keyword>
<proteinExistence type="predicted"/>
<evidence type="ECO:0000256" key="1">
    <source>
        <dbReference type="SAM" id="Phobius"/>
    </source>
</evidence>
<comment type="caution">
    <text evidence="2">The sequence shown here is derived from an EMBL/GenBank/DDBJ whole genome shotgun (WGS) entry which is preliminary data.</text>
</comment>
<dbReference type="AlphaFoldDB" id="A0A845E2C0"/>
<organism evidence="2 3">
    <name type="scientific">Halobacillus litoralis</name>
    <dbReference type="NCBI Taxonomy" id="45668"/>
    <lineage>
        <taxon>Bacteria</taxon>
        <taxon>Bacillati</taxon>
        <taxon>Bacillota</taxon>
        <taxon>Bacilli</taxon>
        <taxon>Bacillales</taxon>
        <taxon>Bacillaceae</taxon>
        <taxon>Halobacillus</taxon>
    </lineage>
</organism>